<feature type="domain" description="Amidohydrolase-related" evidence="2">
    <location>
        <begin position="13"/>
        <end position="261"/>
    </location>
</feature>
<protein>
    <recommendedName>
        <fullName evidence="2">Amidohydrolase-related domain-containing protein</fullName>
    </recommendedName>
</protein>
<dbReference type="SUPFAM" id="SSF51556">
    <property type="entry name" value="Metallo-dependent hydrolases"/>
    <property type="match status" value="1"/>
</dbReference>
<dbReference type="Gene3D" id="3.20.20.140">
    <property type="entry name" value="Metal-dependent hydrolases"/>
    <property type="match status" value="1"/>
</dbReference>
<dbReference type="Pfam" id="PF04909">
    <property type="entry name" value="Amidohydro_2"/>
    <property type="match status" value="1"/>
</dbReference>
<name>A0A0A0J403_9MICO</name>
<gene>
    <name evidence="3" type="ORF">N802_05535</name>
</gene>
<dbReference type="STRING" id="1385520.N802_05535"/>
<sequence length="269" mass="28098">MVAGLGDGPSGIIDSHAHVASGFSPWRSGSVPADIVSTAAELGIGRSIVSSLGVDAMLENPTADELVLANEAAWAAVIAHPELAGMVLCSGEHSRMSLDLMNRYITDGPFVGIKLWIATRVSDPRVDAIAERAAELGVPVLAHAWHKRVQEFQNESTPTDVATAAARHPETTFIMAHLGGAGQRGVDEVAGLDNVVVDTSGGDPAPGLLEYAVSALGPGRVIFGSDVPVRDPLTALAKVHSAKLDAATRQRILRDNAARVFTRLHSTEG</sequence>
<organism evidence="3 4">
    <name type="scientific">Knoellia sinensis KCTC 19936</name>
    <dbReference type="NCBI Taxonomy" id="1385520"/>
    <lineage>
        <taxon>Bacteria</taxon>
        <taxon>Bacillati</taxon>
        <taxon>Actinomycetota</taxon>
        <taxon>Actinomycetes</taxon>
        <taxon>Micrococcales</taxon>
        <taxon>Intrasporangiaceae</taxon>
        <taxon>Knoellia</taxon>
    </lineage>
</organism>
<keyword evidence="4" id="KW-1185">Reference proteome</keyword>
<dbReference type="EMBL" id="AVPJ01000015">
    <property type="protein sequence ID" value="KGN30857.1"/>
    <property type="molecule type" value="Genomic_DNA"/>
</dbReference>
<keyword evidence="1" id="KW-0456">Lyase</keyword>
<dbReference type="InterPro" id="IPR032466">
    <property type="entry name" value="Metal_Hydrolase"/>
</dbReference>
<evidence type="ECO:0000313" key="3">
    <source>
        <dbReference type="EMBL" id="KGN30857.1"/>
    </source>
</evidence>
<evidence type="ECO:0000256" key="1">
    <source>
        <dbReference type="ARBA" id="ARBA00023239"/>
    </source>
</evidence>
<dbReference type="PANTHER" id="PTHR21240">
    <property type="entry name" value="2-AMINO-3-CARBOXYLMUCONATE-6-SEMIALDEHYDE DECARBOXYLASE"/>
    <property type="match status" value="1"/>
</dbReference>
<evidence type="ECO:0000313" key="4">
    <source>
        <dbReference type="Proteomes" id="UP000030002"/>
    </source>
</evidence>
<evidence type="ECO:0000259" key="2">
    <source>
        <dbReference type="Pfam" id="PF04909"/>
    </source>
</evidence>
<dbReference type="eggNOG" id="COG2159">
    <property type="taxonomic scope" value="Bacteria"/>
</dbReference>
<reference evidence="3 4" key="1">
    <citation type="submission" date="2013-08" db="EMBL/GenBank/DDBJ databases">
        <title>The genome sequence of Knoellia sinensis.</title>
        <authorList>
            <person name="Zhu W."/>
            <person name="Wang G."/>
        </authorList>
    </citation>
    <scope>NUCLEOTIDE SEQUENCE [LARGE SCALE GENOMIC DNA]</scope>
    <source>
        <strain evidence="3 4">KCTC 19936</strain>
    </source>
</reference>
<comment type="caution">
    <text evidence="3">The sequence shown here is derived from an EMBL/GenBank/DDBJ whole genome shotgun (WGS) entry which is preliminary data.</text>
</comment>
<accession>A0A0A0J403</accession>
<proteinExistence type="predicted"/>
<dbReference type="InterPro" id="IPR006680">
    <property type="entry name" value="Amidohydro-rel"/>
</dbReference>
<dbReference type="AlphaFoldDB" id="A0A0A0J403"/>
<dbReference type="GO" id="GO:0016787">
    <property type="term" value="F:hydrolase activity"/>
    <property type="evidence" value="ECO:0007669"/>
    <property type="project" value="InterPro"/>
</dbReference>
<dbReference type="GO" id="GO:0016831">
    <property type="term" value="F:carboxy-lyase activity"/>
    <property type="evidence" value="ECO:0007669"/>
    <property type="project" value="InterPro"/>
</dbReference>
<dbReference type="Proteomes" id="UP000030002">
    <property type="component" value="Unassembled WGS sequence"/>
</dbReference>
<dbReference type="InterPro" id="IPR032465">
    <property type="entry name" value="ACMSD"/>
</dbReference>